<comment type="similarity">
    <text evidence="3">Belongs to the HARBI1 family.</text>
</comment>
<comment type="cofactor">
    <cofactor evidence="1">
        <name>a divalent metal cation</name>
        <dbReference type="ChEBI" id="CHEBI:60240"/>
    </cofactor>
</comment>
<keyword evidence="10" id="KW-1185">Reference proteome</keyword>
<evidence type="ECO:0000256" key="5">
    <source>
        <dbReference type="ARBA" id="ARBA00022723"/>
    </source>
</evidence>
<evidence type="ECO:0000259" key="8">
    <source>
        <dbReference type="Pfam" id="PF13359"/>
    </source>
</evidence>
<dbReference type="PANTHER" id="PTHR22930:SF85">
    <property type="entry name" value="GH03217P-RELATED"/>
    <property type="match status" value="1"/>
</dbReference>
<protein>
    <recommendedName>
        <fullName evidence="8">DDE Tnp4 domain-containing protein</fullName>
    </recommendedName>
</protein>
<proteinExistence type="inferred from homology"/>
<dbReference type="PANTHER" id="PTHR22930">
    <property type="match status" value="1"/>
</dbReference>
<dbReference type="Proteomes" id="UP000327044">
    <property type="component" value="Unassembled WGS sequence"/>
</dbReference>
<dbReference type="EMBL" id="VVIM01001653">
    <property type="protein sequence ID" value="KAB0790229.1"/>
    <property type="molecule type" value="Genomic_DNA"/>
</dbReference>
<feature type="non-terminal residue" evidence="9">
    <location>
        <position position="1"/>
    </location>
</feature>
<reference evidence="9 10" key="1">
    <citation type="journal article" date="2018" name="Elife">
        <title>Firefly genomes illuminate parallel origins of bioluminescence in beetles.</title>
        <authorList>
            <person name="Fallon T.R."/>
            <person name="Lower S.E."/>
            <person name="Chang C.H."/>
            <person name="Bessho-Uehara M."/>
            <person name="Martin G.J."/>
            <person name="Bewick A.J."/>
            <person name="Behringer M."/>
            <person name="Debat H.J."/>
            <person name="Wong I."/>
            <person name="Day J.C."/>
            <person name="Suvorov A."/>
            <person name="Silva C.J."/>
            <person name="Stanger-Hall K.F."/>
            <person name="Hall D.W."/>
            <person name="Schmitz R.J."/>
            <person name="Nelson D.R."/>
            <person name="Lewis S.M."/>
            <person name="Shigenobu S."/>
            <person name="Bybee S.M."/>
            <person name="Larracuente A.M."/>
            <person name="Oba Y."/>
            <person name="Weng J.K."/>
        </authorList>
    </citation>
    <scope>NUCLEOTIDE SEQUENCE [LARGE SCALE GENOMIC DNA]</scope>
    <source>
        <strain evidence="9">1611_PpyrPB1</strain>
        <tissue evidence="9">Whole body</tissue>
    </source>
</reference>
<dbReference type="GO" id="GO:0004518">
    <property type="term" value="F:nuclease activity"/>
    <property type="evidence" value="ECO:0007669"/>
    <property type="project" value="UniProtKB-KW"/>
</dbReference>
<keyword evidence="6" id="KW-0378">Hydrolase</keyword>
<dbReference type="GO" id="GO:0046872">
    <property type="term" value="F:metal ion binding"/>
    <property type="evidence" value="ECO:0007669"/>
    <property type="project" value="UniProtKB-KW"/>
</dbReference>
<evidence type="ECO:0000256" key="7">
    <source>
        <dbReference type="ARBA" id="ARBA00023242"/>
    </source>
</evidence>
<sequence>GIKNVIGAIDGCHIRINKPKLNQDSYVNRKDVYCGEPGSLHDARLLRKSTLYAKAAENEDIFYNMFLLGDSAYPCLNWIVPPFKDNGNLTVQQKRFNYKHSSTRICVENAFGLLKGRFRRLTHFENLDMHLIVKCIMACCVLHNLCLKEGNDCEITEVNISEDVSNDPQRQDNLPVNNRREQVFLLLRDQM</sequence>
<dbReference type="InParanoid" id="A0A5N3ZYU5"/>
<name>A0A5N3ZYU5_PHOPY</name>
<accession>A0A5N3ZYU5</accession>
<feature type="domain" description="DDE Tnp4" evidence="8">
    <location>
        <begin position="32"/>
        <end position="144"/>
    </location>
</feature>
<dbReference type="AlphaFoldDB" id="A0A5N3ZYU5"/>
<evidence type="ECO:0000256" key="2">
    <source>
        <dbReference type="ARBA" id="ARBA00004123"/>
    </source>
</evidence>
<dbReference type="GO" id="GO:0005634">
    <property type="term" value="C:nucleus"/>
    <property type="evidence" value="ECO:0007669"/>
    <property type="project" value="UniProtKB-SubCell"/>
</dbReference>
<keyword evidence="7" id="KW-0539">Nucleus</keyword>
<keyword evidence="5" id="KW-0479">Metal-binding</keyword>
<dbReference type="InterPro" id="IPR027806">
    <property type="entry name" value="HARBI1_dom"/>
</dbReference>
<evidence type="ECO:0000313" key="10">
    <source>
        <dbReference type="Proteomes" id="UP000327044"/>
    </source>
</evidence>
<evidence type="ECO:0000256" key="4">
    <source>
        <dbReference type="ARBA" id="ARBA00022722"/>
    </source>
</evidence>
<dbReference type="GO" id="GO:0016787">
    <property type="term" value="F:hydrolase activity"/>
    <property type="evidence" value="ECO:0007669"/>
    <property type="project" value="UniProtKB-KW"/>
</dbReference>
<evidence type="ECO:0000256" key="6">
    <source>
        <dbReference type="ARBA" id="ARBA00022801"/>
    </source>
</evidence>
<comment type="caution">
    <text evidence="9">The sequence shown here is derived from an EMBL/GenBank/DDBJ whole genome shotgun (WGS) entry which is preliminary data.</text>
</comment>
<dbReference type="Pfam" id="PF13359">
    <property type="entry name" value="DDE_Tnp_4"/>
    <property type="match status" value="1"/>
</dbReference>
<organism evidence="9 10">
    <name type="scientific">Photinus pyralis</name>
    <name type="common">Common eastern firefly</name>
    <name type="synonym">Lampyris pyralis</name>
    <dbReference type="NCBI Taxonomy" id="7054"/>
    <lineage>
        <taxon>Eukaryota</taxon>
        <taxon>Metazoa</taxon>
        <taxon>Ecdysozoa</taxon>
        <taxon>Arthropoda</taxon>
        <taxon>Hexapoda</taxon>
        <taxon>Insecta</taxon>
        <taxon>Pterygota</taxon>
        <taxon>Neoptera</taxon>
        <taxon>Endopterygota</taxon>
        <taxon>Coleoptera</taxon>
        <taxon>Polyphaga</taxon>
        <taxon>Elateriformia</taxon>
        <taxon>Elateroidea</taxon>
        <taxon>Lampyridae</taxon>
        <taxon>Lampyrinae</taxon>
        <taxon>Photinus</taxon>
    </lineage>
</organism>
<dbReference type="InterPro" id="IPR045249">
    <property type="entry name" value="HARBI1-like"/>
</dbReference>
<evidence type="ECO:0000313" key="9">
    <source>
        <dbReference type="EMBL" id="KAB0790229.1"/>
    </source>
</evidence>
<comment type="subcellular location">
    <subcellularLocation>
        <location evidence="2">Nucleus</location>
    </subcellularLocation>
</comment>
<evidence type="ECO:0000256" key="3">
    <source>
        <dbReference type="ARBA" id="ARBA00006958"/>
    </source>
</evidence>
<keyword evidence="4" id="KW-0540">Nuclease</keyword>
<evidence type="ECO:0000256" key="1">
    <source>
        <dbReference type="ARBA" id="ARBA00001968"/>
    </source>
</evidence>
<gene>
    <name evidence="9" type="ORF">PPYR_15432</name>
</gene>